<accession>A0A645BZ52</accession>
<dbReference type="EMBL" id="VSSQ01023179">
    <property type="protein sequence ID" value="MPM69951.1"/>
    <property type="molecule type" value="Genomic_DNA"/>
</dbReference>
<gene>
    <name evidence="1" type="ORF">SDC9_116899</name>
</gene>
<protein>
    <submittedName>
        <fullName evidence="1">Uncharacterized protein</fullName>
    </submittedName>
</protein>
<organism evidence="1">
    <name type="scientific">bioreactor metagenome</name>
    <dbReference type="NCBI Taxonomy" id="1076179"/>
    <lineage>
        <taxon>unclassified sequences</taxon>
        <taxon>metagenomes</taxon>
        <taxon>ecological metagenomes</taxon>
    </lineage>
</organism>
<evidence type="ECO:0000313" key="1">
    <source>
        <dbReference type="EMBL" id="MPM69951.1"/>
    </source>
</evidence>
<comment type="caution">
    <text evidence="1">The sequence shown here is derived from an EMBL/GenBank/DDBJ whole genome shotgun (WGS) entry which is preliminary data.</text>
</comment>
<reference evidence="1" key="1">
    <citation type="submission" date="2019-08" db="EMBL/GenBank/DDBJ databases">
        <authorList>
            <person name="Kucharzyk K."/>
            <person name="Murdoch R.W."/>
            <person name="Higgins S."/>
            <person name="Loffler F."/>
        </authorList>
    </citation>
    <scope>NUCLEOTIDE SEQUENCE</scope>
</reference>
<dbReference type="AlphaFoldDB" id="A0A645BZ52"/>
<sequence length="172" mass="18315">MRITDLSAGGHGDPGTVAVRRHPGNIFGKIGGIGQIRVPAGRTSGHFGKTVFCRRIVRKQFIPGPGIIIGLAGNPGAQIVDVAVQKRRTSGNIETVRNDKIAGRRQPPHLQTVPTAADEAFQKFIHPVQHTARAAPGDDNGVASGGNPPRLFRHRAVGHQSDRMIRHGFGAV</sequence>
<proteinExistence type="predicted"/>
<name>A0A645BZ52_9ZZZZ</name>